<dbReference type="Pfam" id="PF00072">
    <property type="entry name" value="Response_reg"/>
    <property type="match status" value="1"/>
</dbReference>
<evidence type="ECO:0000256" key="2">
    <source>
        <dbReference type="ARBA" id="ARBA00022490"/>
    </source>
</evidence>
<evidence type="ECO:0000256" key="4">
    <source>
        <dbReference type="ARBA" id="ARBA00023012"/>
    </source>
</evidence>
<dbReference type="SMART" id="SM00448">
    <property type="entry name" value="REC"/>
    <property type="match status" value="1"/>
</dbReference>
<dbReference type="InterPro" id="IPR051552">
    <property type="entry name" value="HptR"/>
</dbReference>
<keyword evidence="6" id="KW-0238">DNA-binding</keyword>
<dbReference type="PROSITE" id="PS50110">
    <property type="entry name" value="RESPONSE_REGULATORY"/>
    <property type="match status" value="1"/>
</dbReference>
<gene>
    <name evidence="11" type="ORF">ACE3NQ_22865</name>
</gene>
<dbReference type="InterPro" id="IPR001789">
    <property type="entry name" value="Sig_transdc_resp-reg_receiver"/>
</dbReference>
<name>A0ABV5BDH0_9BACL</name>
<dbReference type="PROSITE" id="PS01124">
    <property type="entry name" value="HTH_ARAC_FAMILY_2"/>
    <property type="match status" value="1"/>
</dbReference>
<dbReference type="Gene3D" id="1.10.10.60">
    <property type="entry name" value="Homeodomain-like"/>
    <property type="match status" value="2"/>
</dbReference>
<dbReference type="InterPro" id="IPR009057">
    <property type="entry name" value="Homeodomain-like_sf"/>
</dbReference>
<protein>
    <submittedName>
        <fullName evidence="11">Response regulator</fullName>
    </submittedName>
</protein>
<dbReference type="CDD" id="cd17536">
    <property type="entry name" value="REC_YesN-like"/>
    <property type="match status" value="1"/>
</dbReference>
<evidence type="ECO:0000256" key="8">
    <source>
        <dbReference type="PROSITE-ProRule" id="PRU00169"/>
    </source>
</evidence>
<evidence type="ECO:0000256" key="7">
    <source>
        <dbReference type="ARBA" id="ARBA00023163"/>
    </source>
</evidence>
<keyword evidence="5" id="KW-0805">Transcription regulation</keyword>
<dbReference type="InterPro" id="IPR011006">
    <property type="entry name" value="CheY-like_superfamily"/>
</dbReference>
<dbReference type="RefSeq" id="WP_375527485.1">
    <property type="nucleotide sequence ID" value="NZ_JBHILM010000030.1"/>
</dbReference>
<dbReference type="PRINTS" id="PR00032">
    <property type="entry name" value="HTHARAC"/>
</dbReference>
<dbReference type="SUPFAM" id="SSF52172">
    <property type="entry name" value="CheY-like"/>
    <property type="match status" value="1"/>
</dbReference>
<reference evidence="11 12" key="1">
    <citation type="submission" date="2024-09" db="EMBL/GenBank/DDBJ databases">
        <authorList>
            <person name="Ruan L."/>
        </authorList>
    </citation>
    <scope>NUCLEOTIDE SEQUENCE [LARGE SCALE GENOMIC DNA]</scope>
    <source>
        <strain evidence="11 12">D33</strain>
    </source>
</reference>
<dbReference type="EMBL" id="JBHILM010000030">
    <property type="protein sequence ID" value="MFB5683758.1"/>
    <property type="molecule type" value="Genomic_DNA"/>
</dbReference>
<feature type="modified residue" description="4-aspartylphosphate" evidence="8">
    <location>
        <position position="54"/>
    </location>
</feature>
<keyword evidence="12" id="KW-1185">Reference proteome</keyword>
<dbReference type="InterPro" id="IPR018062">
    <property type="entry name" value="HTH_AraC-typ_CS"/>
</dbReference>
<keyword evidence="4" id="KW-0902">Two-component regulatory system</keyword>
<dbReference type="InterPro" id="IPR020449">
    <property type="entry name" value="Tscrpt_reg_AraC-type_HTH"/>
</dbReference>
<keyword evidence="7" id="KW-0804">Transcription</keyword>
<evidence type="ECO:0000259" key="10">
    <source>
        <dbReference type="PROSITE" id="PS50110"/>
    </source>
</evidence>
<accession>A0ABV5BDH0</accession>
<proteinExistence type="predicted"/>
<dbReference type="PANTHER" id="PTHR42713:SF3">
    <property type="entry name" value="TRANSCRIPTIONAL REGULATORY PROTEIN HPTR"/>
    <property type="match status" value="1"/>
</dbReference>
<dbReference type="SMART" id="SM00342">
    <property type="entry name" value="HTH_ARAC"/>
    <property type="match status" value="1"/>
</dbReference>
<feature type="domain" description="HTH araC/xylS-type" evidence="9">
    <location>
        <begin position="246"/>
        <end position="346"/>
    </location>
</feature>
<evidence type="ECO:0000256" key="1">
    <source>
        <dbReference type="ARBA" id="ARBA00004496"/>
    </source>
</evidence>
<evidence type="ECO:0000256" key="6">
    <source>
        <dbReference type="ARBA" id="ARBA00023125"/>
    </source>
</evidence>
<dbReference type="Pfam" id="PF12833">
    <property type="entry name" value="HTH_18"/>
    <property type="match status" value="1"/>
</dbReference>
<comment type="subcellular location">
    <subcellularLocation>
        <location evidence="1">Cytoplasm</location>
    </subcellularLocation>
</comment>
<feature type="domain" description="Response regulatory" evidence="10">
    <location>
        <begin position="2"/>
        <end position="119"/>
    </location>
</feature>
<keyword evidence="2" id="KW-0963">Cytoplasm</keyword>
<evidence type="ECO:0000313" key="11">
    <source>
        <dbReference type="EMBL" id="MFB5683758.1"/>
    </source>
</evidence>
<evidence type="ECO:0000259" key="9">
    <source>
        <dbReference type="PROSITE" id="PS01124"/>
    </source>
</evidence>
<evidence type="ECO:0000256" key="5">
    <source>
        <dbReference type="ARBA" id="ARBA00023015"/>
    </source>
</evidence>
<dbReference type="Gene3D" id="3.40.50.2300">
    <property type="match status" value="1"/>
</dbReference>
<evidence type="ECO:0000313" key="12">
    <source>
        <dbReference type="Proteomes" id="UP001580407"/>
    </source>
</evidence>
<dbReference type="Proteomes" id="UP001580407">
    <property type="component" value="Unassembled WGS sequence"/>
</dbReference>
<dbReference type="InterPro" id="IPR018060">
    <property type="entry name" value="HTH_AraC"/>
</dbReference>
<dbReference type="PROSITE" id="PS00041">
    <property type="entry name" value="HTH_ARAC_FAMILY_1"/>
    <property type="match status" value="1"/>
</dbReference>
<evidence type="ECO:0000256" key="3">
    <source>
        <dbReference type="ARBA" id="ARBA00022553"/>
    </source>
</evidence>
<keyword evidence="3 8" id="KW-0597">Phosphoprotein</keyword>
<organism evidence="11 12">
    <name type="scientific">Paenibacillus terreus</name>
    <dbReference type="NCBI Taxonomy" id="1387834"/>
    <lineage>
        <taxon>Bacteria</taxon>
        <taxon>Bacillati</taxon>
        <taxon>Bacillota</taxon>
        <taxon>Bacilli</taxon>
        <taxon>Bacillales</taxon>
        <taxon>Paenibacillaceae</taxon>
        <taxon>Paenibacillus</taxon>
    </lineage>
</organism>
<sequence>MYILIVDDELVIRKGIRKLLESSPVASFQVLEAENGEEALAVISHYKPDVVITDIQMNVMDGLSLIENIRSTHNETGIIVLTGHADFNYVQTALRHQVQDYLLKPITQDNLNEVLFKTLLKDPGRWTAKLDDLTIRLMTEATQSLAKAVLGENKKETSSVLAEWFAYCTERRYSLLELKRVMAHFDLLFRSELYMILKELTQEQGAENKRNSHSFDQIQKDWEEHVEQWIHHISMKRTPRNKRIVDEALLLIERSYSDKELNLQAIANHTGVSRAYMSKMFRDVMMQPITQYLNDFRLEKAKERLISHPDEKIVAVAEQCGFSDYPYFSRVFKKRFGVSPNELREKI</sequence>
<comment type="caution">
    <text evidence="11">The sequence shown here is derived from an EMBL/GenBank/DDBJ whole genome shotgun (WGS) entry which is preliminary data.</text>
</comment>
<dbReference type="SUPFAM" id="SSF46689">
    <property type="entry name" value="Homeodomain-like"/>
    <property type="match status" value="1"/>
</dbReference>
<dbReference type="PANTHER" id="PTHR42713">
    <property type="entry name" value="HISTIDINE KINASE-RELATED"/>
    <property type="match status" value="1"/>
</dbReference>